<evidence type="ECO:0000256" key="1">
    <source>
        <dbReference type="ARBA" id="ARBA00023015"/>
    </source>
</evidence>
<dbReference type="Gramene" id="Pp3c15_17600V3.2">
    <property type="protein sequence ID" value="Pp3c15_17600V3.2"/>
    <property type="gene ID" value="Pp3c15_17600"/>
</dbReference>
<dbReference type="Gramene" id="Pp3c15_17600V3.1">
    <property type="protein sequence ID" value="Pp3c15_17600V3.1"/>
    <property type="gene ID" value="Pp3c15_17600"/>
</dbReference>
<evidence type="ECO:0000313" key="4">
    <source>
        <dbReference type="EMBL" id="PNR39594.1"/>
    </source>
</evidence>
<feature type="compositionally biased region" description="Low complexity" evidence="3">
    <location>
        <begin position="137"/>
        <end position="152"/>
    </location>
</feature>
<dbReference type="Proteomes" id="UP000006727">
    <property type="component" value="Chromosome 15"/>
</dbReference>
<dbReference type="Pfam" id="PF03514">
    <property type="entry name" value="GRAS"/>
    <property type="match status" value="1"/>
</dbReference>
<dbReference type="EnsemblPlants" id="Pp3c15_17600V3.3">
    <property type="protein sequence ID" value="Pp3c15_17600V3.3"/>
    <property type="gene ID" value="Pp3c15_17600"/>
</dbReference>
<dbReference type="EnsemblPlants" id="Pp3c15_17600V3.4">
    <property type="protein sequence ID" value="Pp3c15_17600V3.4"/>
    <property type="gene ID" value="Pp3c15_17600"/>
</dbReference>
<keyword evidence="1" id="KW-0805">Transcription regulation</keyword>
<keyword evidence="6" id="KW-1185">Reference proteome</keyword>
<dbReference type="EMBL" id="ABEU02000015">
    <property type="protein sequence ID" value="PNR39594.1"/>
    <property type="molecule type" value="Genomic_DNA"/>
</dbReference>
<sequence>MVGTRRVEGSSQATHTEISPLESLLQRAWLQTHKSKGSRRLSSAPLPDVADEKRGFSRIASLPAFSGTRFPRSDDQEESDKVYFHKSRLDASTVLVSRFSLPELTSYSSKTYVPLSVSLVQWTHSEPVAGHGLSQALKPLTKSSTESSETLSGQSRHSLGATESEVSSTSSVDFERQAQPMASFLGGILTDENLEEENLHETRAYQAIAKEIADLIGLNSSVETETSDIVDYESCWADAEPYRTEAEMHILEQSGAYQAMVKEIAELISPHPAVIDTDETDLSDGKASDSADFRPTEELAARGMMEAYSHILTRHLEDVAINSDSDAASTIKYRTTETDTIVTYFNEDWKLYLQNLNQNFTPTSNFDFNLLLCGAVEGSKVSADNAVPSSSSGSLTELLYRCALAVSQGNVREATDLLSDLRQISSPNGNATQRMAHYFMEALVAKLSGTGEELYRVIINNGPSAAIVFKAIRLYLENCPYLIFAHFFTVKSIVDVFEGAARVHLICYGIQYGVELPSLIQYLSQRPEGAPHLRITGIDSPHPGNNPCLKINETGRRLAMFAKKWGVPFEYVALAGSWESFTARDMNLREDEVLAVSSQDSLHTLPDESVMATSPRELVFRRIRSMNPKLFVMVGMHGGHNAPFFMTRFRESVKHYSAIYEGLDISMPRDDPDRVIVEREIFGSQILNIVACEGQARVERAEPYRQWQNRFQRAGFTQLPILDTVFNKMKAMMGAFHKDYGVGRDDGWFLMGIRNQIVKFCSAWEPKCP</sequence>
<dbReference type="EnsemblPlants" id="Pp3c15_17600V3.6">
    <property type="protein sequence ID" value="Pp3c15_17600V3.6"/>
    <property type="gene ID" value="Pp3c15_17600"/>
</dbReference>
<evidence type="ECO:0000256" key="3">
    <source>
        <dbReference type="SAM" id="MobiDB-lite"/>
    </source>
</evidence>
<reference evidence="4 6" key="2">
    <citation type="journal article" date="2018" name="Plant J.">
        <title>The Physcomitrella patens chromosome-scale assembly reveals moss genome structure and evolution.</title>
        <authorList>
            <person name="Lang D."/>
            <person name="Ullrich K.K."/>
            <person name="Murat F."/>
            <person name="Fuchs J."/>
            <person name="Jenkins J."/>
            <person name="Haas F.B."/>
            <person name="Piednoel M."/>
            <person name="Gundlach H."/>
            <person name="Van Bel M."/>
            <person name="Meyberg R."/>
            <person name="Vives C."/>
            <person name="Morata J."/>
            <person name="Symeonidi A."/>
            <person name="Hiss M."/>
            <person name="Muchero W."/>
            <person name="Kamisugi Y."/>
            <person name="Saleh O."/>
            <person name="Blanc G."/>
            <person name="Decker E.L."/>
            <person name="van Gessel N."/>
            <person name="Grimwood J."/>
            <person name="Hayes R.D."/>
            <person name="Graham S.W."/>
            <person name="Gunter L.E."/>
            <person name="McDaniel S.F."/>
            <person name="Hoernstein S.N.W."/>
            <person name="Larsson A."/>
            <person name="Li F.W."/>
            <person name="Perroud P.F."/>
            <person name="Phillips J."/>
            <person name="Ranjan P."/>
            <person name="Rokshar D.S."/>
            <person name="Rothfels C.J."/>
            <person name="Schneider L."/>
            <person name="Shu S."/>
            <person name="Stevenson D.W."/>
            <person name="Thummler F."/>
            <person name="Tillich M."/>
            <person name="Villarreal Aguilar J.C."/>
            <person name="Widiez T."/>
            <person name="Wong G.K."/>
            <person name="Wymore A."/>
            <person name="Zhang Y."/>
            <person name="Zimmer A.D."/>
            <person name="Quatrano R.S."/>
            <person name="Mayer K.F.X."/>
            <person name="Goodstein D."/>
            <person name="Casacuberta J.M."/>
            <person name="Vandepoele K."/>
            <person name="Reski R."/>
            <person name="Cuming A.C."/>
            <person name="Tuskan G.A."/>
            <person name="Maumus F."/>
            <person name="Salse J."/>
            <person name="Schmutz J."/>
            <person name="Rensing S.A."/>
        </authorList>
    </citation>
    <scope>NUCLEOTIDE SEQUENCE [LARGE SCALE GENOMIC DNA]</scope>
    <source>
        <strain evidence="5 6">cv. Gransden 2004</strain>
    </source>
</reference>
<dbReference type="InterPro" id="IPR005202">
    <property type="entry name" value="TF_GRAS"/>
</dbReference>
<dbReference type="GO" id="GO:0003700">
    <property type="term" value="F:DNA-binding transcription factor activity"/>
    <property type="evidence" value="ECO:0000318"/>
    <property type="project" value="GO_Central"/>
</dbReference>
<feature type="compositionally biased region" description="Low complexity" evidence="3">
    <location>
        <begin position="162"/>
        <end position="172"/>
    </location>
</feature>
<dbReference type="PaxDb" id="3218-PP1S359_32V6.1"/>
<dbReference type="EnsemblPlants" id="Pp3c15_17600V3.8">
    <property type="protein sequence ID" value="Pp3c15_17600V3.8"/>
    <property type="gene ID" value="Pp3c15_17600"/>
</dbReference>
<dbReference type="Gramene" id="Pp3c15_17600V3.3">
    <property type="protein sequence ID" value="Pp3c15_17600V3.3"/>
    <property type="gene ID" value="Pp3c15_17600"/>
</dbReference>
<dbReference type="GeneID" id="112292621"/>
<dbReference type="GO" id="GO:0043565">
    <property type="term" value="F:sequence-specific DNA binding"/>
    <property type="evidence" value="ECO:0000318"/>
    <property type="project" value="GO_Central"/>
</dbReference>
<evidence type="ECO:0000256" key="2">
    <source>
        <dbReference type="ARBA" id="ARBA00023163"/>
    </source>
</evidence>
<dbReference type="RefSeq" id="XP_024397051.1">
    <property type="nucleotide sequence ID" value="XM_024541283.2"/>
</dbReference>
<dbReference type="PANTHER" id="PTHR31636">
    <property type="entry name" value="OSJNBA0084A10.13 PROTEIN-RELATED"/>
    <property type="match status" value="1"/>
</dbReference>
<dbReference type="Gramene" id="Pp3c15_17600V3.4">
    <property type="protein sequence ID" value="Pp3c15_17600V3.4"/>
    <property type="gene ID" value="Pp3c15_17600"/>
</dbReference>
<dbReference type="Gramene" id="Pp3c15_17600V3.5">
    <property type="protein sequence ID" value="Pp3c15_17600V3.5"/>
    <property type="gene ID" value="Pp3c15_17600"/>
</dbReference>
<gene>
    <name evidence="5" type="primary">LOC112292621</name>
    <name evidence="4" type="ORF">PHYPA_019873</name>
</gene>
<dbReference type="EnsemblPlants" id="Pp3c15_17600V3.2">
    <property type="protein sequence ID" value="Pp3c15_17600V3.2"/>
    <property type="gene ID" value="Pp3c15_17600"/>
</dbReference>
<organism evidence="4">
    <name type="scientific">Physcomitrium patens</name>
    <name type="common">Spreading-leaved earth moss</name>
    <name type="synonym">Physcomitrella patens</name>
    <dbReference type="NCBI Taxonomy" id="3218"/>
    <lineage>
        <taxon>Eukaryota</taxon>
        <taxon>Viridiplantae</taxon>
        <taxon>Streptophyta</taxon>
        <taxon>Embryophyta</taxon>
        <taxon>Bryophyta</taxon>
        <taxon>Bryophytina</taxon>
        <taxon>Bryopsida</taxon>
        <taxon>Funariidae</taxon>
        <taxon>Funariales</taxon>
        <taxon>Funariaceae</taxon>
        <taxon>Physcomitrium</taxon>
    </lineage>
</organism>
<dbReference type="GO" id="GO:0006355">
    <property type="term" value="P:regulation of DNA-templated transcription"/>
    <property type="evidence" value="ECO:0000318"/>
    <property type="project" value="GO_Central"/>
</dbReference>
<dbReference type="AlphaFoldDB" id="A0A2K1JDI6"/>
<reference evidence="5" key="3">
    <citation type="submission" date="2020-12" db="UniProtKB">
        <authorList>
            <consortium name="EnsemblPlants"/>
        </authorList>
    </citation>
    <scope>IDENTIFICATION</scope>
</reference>
<name>A0A2K1JDI6_PHYPA</name>
<reference evidence="4 6" key="1">
    <citation type="journal article" date="2008" name="Science">
        <title>The Physcomitrella genome reveals evolutionary insights into the conquest of land by plants.</title>
        <authorList>
            <person name="Rensing S."/>
            <person name="Lang D."/>
            <person name="Zimmer A."/>
            <person name="Terry A."/>
            <person name="Salamov A."/>
            <person name="Shapiro H."/>
            <person name="Nishiyama T."/>
            <person name="Perroud P.-F."/>
            <person name="Lindquist E."/>
            <person name="Kamisugi Y."/>
            <person name="Tanahashi T."/>
            <person name="Sakakibara K."/>
            <person name="Fujita T."/>
            <person name="Oishi K."/>
            <person name="Shin-I T."/>
            <person name="Kuroki Y."/>
            <person name="Toyoda A."/>
            <person name="Suzuki Y."/>
            <person name="Hashimoto A."/>
            <person name="Yamaguchi K."/>
            <person name="Sugano A."/>
            <person name="Kohara Y."/>
            <person name="Fujiyama A."/>
            <person name="Anterola A."/>
            <person name="Aoki S."/>
            <person name="Ashton N."/>
            <person name="Barbazuk W.B."/>
            <person name="Barker E."/>
            <person name="Bennetzen J."/>
            <person name="Bezanilla M."/>
            <person name="Blankenship R."/>
            <person name="Cho S.H."/>
            <person name="Dutcher S."/>
            <person name="Estelle M."/>
            <person name="Fawcett J.A."/>
            <person name="Gundlach H."/>
            <person name="Hanada K."/>
            <person name="Heyl A."/>
            <person name="Hicks K.A."/>
            <person name="Hugh J."/>
            <person name="Lohr M."/>
            <person name="Mayer K."/>
            <person name="Melkozernov A."/>
            <person name="Murata T."/>
            <person name="Nelson D."/>
            <person name="Pils B."/>
            <person name="Prigge M."/>
            <person name="Reiss B."/>
            <person name="Renner T."/>
            <person name="Rombauts S."/>
            <person name="Rushton P."/>
            <person name="Sanderfoot A."/>
            <person name="Schween G."/>
            <person name="Shiu S.-H."/>
            <person name="Stueber K."/>
            <person name="Theodoulou F.L."/>
            <person name="Tu H."/>
            <person name="Van de Peer Y."/>
            <person name="Verrier P.J."/>
            <person name="Waters E."/>
            <person name="Wood A."/>
            <person name="Yang L."/>
            <person name="Cove D."/>
            <person name="Cuming A."/>
            <person name="Hasebe M."/>
            <person name="Lucas S."/>
            <person name="Mishler D.B."/>
            <person name="Reski R."/>
            <person name="Grigoriev I."/>
            <person name="Quatrano R.S."/>
            <person name="Boore J.L."/>
        </authorList>
    </citation>
    <scope>NUCLEOTIDE SEQUENCE [LARGE SCALE GENOMIC DNA]</scope>
    <source>
        <strain evidence="5 6">cv. Gransden 2004</strain>
    </source>
</reference>
<dbReference type="PROSITE" id="PS50985">
    <property type="entry name" value="GRAS"/>
    <property type="match status" value="1"/>
</dbReference>
<dbReference type="Gramene" id="Pp3c15_17600V3.8">
    <property type="protein sequence ID" value="Pp3c15_17600V3.8"/>
    <property type="gene ID" value="Pp3c15_17600"/>
</dbReference>
<evidence type="ECO:0000313" key="6">
    <source>
        <dbReference type="Proteomes" id="UP000006727"/>
    </source>
</evidence>
<feature type="region of interest" description="Disordered" evidence="3">
    <location>
        <begin position="133"/>
        <end position="173"/>
    </location>
</feature>
<keyword evidence="2" id="KW-0804">Transcription</keyword>
<dbReference type="GO" id="GO:0005634">
    <property type="term" value="C:nucleus"/>
    <property type="evidence" value="ECO:0000318"/>
    <property type="project" value="GO_Central"/>
</dbReference>
<dbReference type="Gramene" id="Pp3c15_17600V3.7">
    <property type="protein sequence ID" value="Pp3c15_17600V3.7"/>
    <property type="gene ID" value="Pp3c15_17600"/>
</dbReference>
<dbReference type="EnsemblPlants" id="Pp3c15_17600V3.1">
    <property type="protein sequence ID" value="Pp3c15_17600V3.1"/>
    <property type="gene ID" value="Pp3c15_17600"/>
</dbReference>
<dbReference type="Gramene" id="Pp3c15_17600V3.6">
    <property type="protein sequence ID" value="Pp3c15_17600V3.6"/>
    <property type="gene ID" value="Pp3c15_17600"/>
</dbReference>
<dbReference type="EnsemblPlants" id="Pp3c15_17600V3.5">
    <property type="protein sequence ID" value="Pp3c15_17600V3.5"/>
    <property type="gene ID" value="Pp3c15_17600"/>
</dbReference>
<accession>A0A2K1JDI6</accession>
<dbReference type="OrthoDB" id="10367641at2759"/>
<proteinExistence type="predicted"/>
<dbReference type="EnsemblPlants" id="Pp3c15_17600V3.7">
    <property type="protein sequence ID" value="Pp3c15_17600V3.7"/>
    <property type="gene ID" value="Pp3c15_17600"/>
</dbReference>
<evidence type="ECO:0000313" key="5">
    <source>
        <dbReference type="EnsemblPlants" id="Pp3c15_17600V3.1"/>
    </source>
</evidence>
<protein>
    <submittedName>
        <fullName evidence="4 5">Uncharacterized protein</fullName>
    </submittedName>
</protein>